<evidence type="ECO:0000256" key="1">
    <source>
        <dbReference type="SAM" id="MobiDB-lite"/>
    </source>
</evidence>
<dbReference type="GeneTree" id="ENSGT00940000168651"/>
<feature type="compositionally biased region" description="Polar residues" evidence="1">
    <location>
        <begin position="779"/>
        <end position="790"/>
    </location>
</feature>
<gene>
    <name evidence="3" type="primary">si:ch211-161h7.4</name>
</gene>
<dbReference type="GeneID" id="127369735"/>
<accession>A0A8C4F6C5</accession>
<dbReference type="Pfam" id="PF11699">
    <property type="entry name" value="CENP-C_C"/>
    <property type="match status" value="1"/>
</dbReference>
<feature type="compositionally biased region" description="Basic and acidic residues" evidence="1">
    <location>
        <begin position="513"/>
        <end position="530"/>
    </location>
</feature>
<sequence length="1076" mass="119636">METKYPTLRRPKRKLCYLTDNESPSKQWAGTLTLGDVDKMFDDLDPSSHDDGDIVPTSPLLQTFDIETDHSKRESHPVPQEGHLTEKPRCQVGPEGDVLDTATRSFSPKLEIDLDVPFKAHGPVKTSSPIEENIVVEGVEELDNEKDSIVSPILFPCEDEGKEETKTEPSPTQKPQCIGHATEKRDDSEFESPPSKITLSAPKMSSQKNKGEGSCNNSHPVKEKAPKKPKTPVLDGKRKAPSQENTSPSVSAVRQEPEVATPKKKSESVHGQPPLEVSTRVGKDMTTFLQKLRDAGKPNPAWKSLSPVKVPTPPEPEDDFLILEDDTPLWFSIPSKTASTKRRGITSSTDKDSSTDKGSKDNPLETAQQQQESEQENDKLRSQTVNQKMKRGKRKEKKNEVTEPGNDMHELSSPEDLPAGDLMEEKPDKKKQRLKKAPSKESDMEEEQPKDTASRETDEERPTLKMKKKAQKSSEMKRSKSSKDGNEKAKTSRATSSKEARKVTDAEDLVSLSDKEIVNSEAQTDQKEQIKLPIVSEESSSDNSQIVGKRKRRQTGNWWLSCQQSTEETKVTDNQPTVKKSKQNNKEPSAAAPSPVKTKKDRVLKQKSQSQPASPSSQNTNKGKEKKTRRNRNRNTRGDTPEKMKASEEAFDVLEAEQIDEQQQEVPDQDLDPVQSSPLIHKDHSLNSGDQVFQRVYHHVSNKKMPITPPPASPRRPREQLSAAERGKRRRKAPSNWWMVDGLSEDVESISSQPQQLEPKPRKERKKQSKQSRSPGLGTPTTGNVAVSSTPLGVAPVPPLKVKPLSIPKTVKRSLATFKDIFASVTESPTVVQNRQAGLNNKCKVTARPVVEVSVTDCTALNKTDENILSMDAGESNSPPNQEPPQDGNGHSENTLKALRSGPSSMIELEQYEEYEDMSLPSSRIHAVLSTADLCAPPLKPLILQPKDKANMAEWFRSLWSTTIDKSPVITPDQFDWYFYQGRAIGFQVDLEYGSVCNGKILLGSYMKKPLWVDHSATTVFNLLTSSVSVTIDVSKSSFYPGQSFMVPCGHAYSIKNNTAQPAVLYFTRMLADSSD</sequence>
<feature type="compositionally biased region" description="Basic and acidic residues" evidence="1">
    <location>
        <begin position="472"/>
        <end position="505"/>
    </location>
</feature>
<feature type="compositionally biased region" description="Polar residues" evidence="1">
    <location>
        <begin position="242"/>
        <end position="252"/>
    </location>
</feature>
<dbReference type="OrthoDB" id="1939643at2759"/>
<dbReference type="InterPro" id="IPR014710">
    <property type="entry name" value="RmlC-like_jellyroll"/>
</dbReference>
<feature type="compositionally biased region" description="Basic and acidic residues" evidence="1">
    <location>
        <begin position="397"/>
        <end position="412"/>
    </location>
</feature>
<feature type="compositionally biased region" description="Polar residues" evidence="1">
    <location>
        <begin position="555"/>
        <end position="578"/>
    </location>
</feature>
<feature type="compositionally biased region" description="Low complexity" evidence="1">
    <location>
        <begin position="606"/>
        <end position="621"/>
    </location>
</feature>
<evidence type="ECO:0000313" key="4">
    <source>
        <dbReference type="Proteomes" id="UP000694389"/>
    </source>
</evidence>
<feature type="compositionally biased region" description="Basic and acidic residues" evidence="1">
    <location>
        <begin position="636"/>
        <end position="648"/>
    </location>
</feature>
<dbReference type="RefSeq" id="XP_051267353.1">
    <property type="nucleotide sequence ID" value="XM_051411393.1"/>
</dbReference>
<reference evidence="3" key="1">
    <citation type="submission" date="2025-08" db="UniProtKB">
        <authorList>
            <consortium name="Ensembl"/>
        </authorList>
    </citation>
    <scope>IDENTIFICATION</scope>
</reference>
<dbReference type="OMA" id="HSATTIF"/>
<dbReference type="Proteomes" id="UP000694389">
    <property type="component" value="Unassembled WGS sequence"/>
</dbReference>
<proteinExistence type="predicted"/>
<protein>
    <recommendedName>
        <fullName evidence="2">Mif2/CENP-C cupin domain-containing protein</fullName>
    </recommendedName>
</protein>
<feature type="compositionally biased region" description="Polar residues" evidence="1">
    <location>
        <begin position="537"/>
        <end position="546"/>
    </location>
</feature>
<evidence type="ECO:0000313" key="3">
    <source>
        <dbReference type="Ensembl" id="ENSDLAP00005026788.2"/>
    </source>
</evidence>
<feature type="compositionally biased region" description="Basic and acidic residues" evidence="1">
    <location>
        <begin position="349"/>
        <end position="363"/>
    </location>
</feature>
<dbReference type="Ensembl" id="ENSDLAT00005028594.2">
    <property type="protein sequence ID" value="ENSDLAP00005026788.2"/>
    <property type="gene ID" value="ENSDLAG00005012075.2"/>
</dbReference>
<feature type="compositionally biased region" description="Basic and acidic residues" evidence="1">
    <location>
        <begin position="438"/>
        <end position="463"/>
    </location>
</feature>
<feature type="compositionally biased region" description="Basic residues" evidence="1">
    <location>
        <begin position="624"/>
        <end position="635"/>
    </location>
</feature>
<feature type="region of interest" description="Disordered" evidence="1">
    <location>
        <begin position="866"/>
        <end position="898"/>
    </location>
</feature>
<evidence type="ECO:0000259" key="2">
    <source>
        <dbReference type="Pfam" id="PF11699"/>
    </source>
</evidence>
<organism evidence="3 4">
    <name type="scientific">Dicentrarchus labrax</name>
    <name type="common">European seabass</name>
    <name type="synonym">Morone labrax</name>
    <dbReference type="NCBI Taxonomy" id="13489"/>
    <lineage>
        <taxon>Eukaryota</taxon>
        <taxon>Metazoa</taxon>
        <taxon>Chordata</taxon>
        <taxon>Craniata</taxon>
        <taxon>Vertebrata</taxon>
        <taxon>Euteleostomi</taxon>
        <taxon>Actinopterygii</taxon>
        <taxon>Neopterygii</taxon>
        <taxon>Teleostei</taxon>
        <taxon>Neoteleostei</taxon>
        <taxon>Acanthomorphata</taxon>
        <taxon>Eupercaria</taxon>
        <taxon>Moronidae</taxon>
        <taxon>Dicentrarchus</taxon>
    </lineage>
</organism>
<name>A0A8C4F6C5_DICLA</name>
<feature type="region of interest" description="Disordered" evidence="1">
    <location>
        <begin position="332"/>
        <end position="790"/>
    </location>
</feature>
<feature type="compositionally biased region" description="Polar residues" evidence="1">
    <location>
        <begin position="195"/>
        <end position="219"/>
    </location>
</feature>
<feature type="compositionally biased region" description="Acidic residues" evidence="1">
    <location>
        <begin position="649"/>
        <end position="671"/>
    </location>
</feature>
<feature type="domain" description="Mif2/CENP-C cupin" evidence="2">
    <location>
        <begin position="995"/>
        <end position="1068"/>
    </location>
</feature>
<feature type="region of interest" description="Disordered" evidence="1">
    <location>
        <begin position="143"/>
        <end position="320"/>
    </location>
</feature>
<dbReference type="Gene3D" id="2.60.120.10">
    <property type="entry name" value="Jelly Rolls"/>
    <property type="match status" value="1"/>
</dbReference>
<dbReference type="InterPro" id="IPR025974">
    <property type="entry name" value="Mif2/CENP-C_cupin"/>
</dbReference>
<reference evidence="3" key="2">
    <citation type="submission" date="2025-09" db="UniProtKB">
        <authorList>
            <consortium name="Ensembl"/>
        </authorList>
    </citation>
    <scope>IDENTIFICATION</scope>
</reference>
<feature type="region of interest" description="Disordered" evidence="1">
    <location>
        <begin position="70"/>
        <end position="101"/>
    </location>
</feature>
<keyword evidence="4" id="KW-1185">Reference proteome</keyword>
<dbReference type="AlphaFoldDB" id="A0A8C4F6C5"/>